<feature type="region of interest" description="Disordered" evidence="1">
    <location>
        <begin position="1"/>
        <end position="20"/>
    </location>
</feature>
<organism evidence="2">
    <name type="scientific">Maize suscal virus</name>
    <dbReference type="NCBI Taxonomy" id="2979120"/>
    <lineage>
        <taxon>Viruses</taxon>
        <taxon>Riboviria</taxon>
    </lineage>
</organism>
<sequence length="374" mass="41915">MMAEQINHAAPPRRQPRWGASAMSNFRVKTKDLATPDSANTPAHMIGGDSLQLVFTDKEALTGRFFLTCLTLANDEAVTAPQTIAYYLSAMAIVFPSMKPDAQDWIKHAGYRVELVETEEDLAEMEEIQPWRPTPELAMMFGQSVLIVFKNISAANYLTYIRSRVKALKAHVGAFSDSIDGGEVFSLAKAMVIRAALGNNVEFKKKILNLMLATREVAGAFPAACNYVCGILEWNEMTAIVIIYKMLLLTSSPVINDKEIRDEVLHLAVAYEKINQFEYPQYFRIMASRSRARVLERHHYQVLTTVAQVAQKDQTPSLAQFVASVPENNLTVIRLVNIHRRFLARTAEDIHLKAAAFLTAVEEEDVDEELPPRA</sequence>
<reference evidence="2" key="1">
    <citation type="submission" date="2021-05" db="EMBL/GenBank/DDBJ databases">
        <title>A novel rod-shaped virus isolated from maize in Ecuador.</title>
        <authorList>
            <person name="Alvarez-Quinto R."/>
            <person name="Mollov D."/>
            <person name="Quito-Avila D."/>
            <person name="Cornejo J.F."/>
            <person name="Lockhart B.E.L."/>
        </authorList>
    </citation>
    <scope>NUCLEOTIDE SEQUENCE</scope>
    <source>
        <strain evidence="2">MMS</strain>
    </source>
</reference>
<protein>
    <submittedName>
        <fullName evidence="2">ORF1</fullName>
    </submittedName>
</protein>
<proteinExistence type="predicted"/>
<dbReference type="EMBL" id="MZ270532">
    <property type="protein sequence ID" value="UWX11514.1"/>
    <property type="molecule type" value="Genomic_RNA"/>
</dbReference>
<evidence type="ECO:0000313" key="2">
    <source>
        <dbReference type="EMBL" id="UWX11514.1"/>
    </source>
</evidence>
<evidence type="ECO:0000256" key="1">
    <source>
        <dbReference type="SAM" id="MobiDB-lite"/>
    </source>
</evidence>
<accession>A0A977J6G6</accession>
<name>A0A977J6G6_9VIRU</name>